<organism evidence="2 3">
    <name type="scientific">Malus domestica</name>
    <name type="common">Apple</name>
    <name type="synonym">Pyrus malus</name>
    <dbReference type="NCBI Taxonomy" id="3750"/>
    <lineage>
        <taxon>Eukaryota</taxon>
        <taxon>Viridiplantae</taxon>
        <taxon>Streptophyta</taxon>
        <taxon>Embryophyta</taxon>
        <taxon>Tracheophyta</taxon>
        <taxon>Spermatophyta</taxon>
        <taxon>Magnoliopsida</taxon>
        <taxon>eudicotyledons</taxon>
        <taxon>Gunneridae</taxon>
        <taxon>Pentapetalae</taxon>
        <taxon>rosids</taxon>
        <taxon>fabids</taxon>
        <taxon>Rosales</taxon>
        <taxon>Rosaceae</taxon>
        <taxon>Amygdaloideae</taxon>
        <taxon>Maleae</taxon>
        <taxon>Malus</taxon>
    </lineage>
</organism>
<gene>
    <name evidence="2" type="ORF">DVH24_017520</name>
</gene>
<dbReference type="Gene3D" id="1.10.10.10">
    <property type="entry name" value="Winged helix-like DNA-binding domain superfamily/Winged helix DNA-binding domain"/>
    <property type="match status" value="1"/>
</dbReference>
<dbReference type="EMBL" id="RDQH01000336">
    <property type="protein sequence ID" value="RXH86467.1"/>
    <property type="molecule type" value="Genomic_DNA"/>
</dbReference>
<dbReference type="AlphaFoldDB" id="A0A498IW59"/>
<protein>
    <submittedName>
        <fullName evidence="2">Uncharacterized protein</fullName>
    </submittedName>
</protein>
<dbReference type="Proteomes" id="UP000290289">
    <property type="component" value="Chromosome 10"/>
</dbReference>
<accession>A0A498IW59</accession>
<evidence type="ECO:0000313" key="2">
    <source>
        <dbReference type="EMBL" id="RXH86467.1"/>
    </source>
</evidence>
<evidence type="ECO:0000256" key="1">
    <source>
        <dbReference type="SAM" id="MobiDB-lite"/>
    </source>
</evidence>
<evidence type="ECO:0000313" key="3">
    <source>
        <dbReference type="Proteomes" id="UP000290289"/>
    </source>
</evidence>
<reference evidence="2 3" key="1">
    <citation type="submission" date="2018-10" db="EMBL/GenBank/DDBJ databases">
        <title>A high-quality apple genome assembly.</title>
        <authorList>
            <person name="Hu J."/>
        </authorList>
    </citation>
    <scope>NUCLEOTIDE SEQUENCE [LARGE SCALE GENOMIC DNA]</scope>
    <source>
        <strain evidence="3">cv. HFTH1</strain>
        <tissue evidence="2">Young leaf</tissue>
    </source>
</reference>
<comment type="caution">
    <text evidence="2">The sequence shown here is derived from an EMBL/GenBank/DDBJ whole genome shotgun (WGS) entry which is preliminary data.</text>
</comment>
<name>A0A498IW59_MALDO</name>
<keyword evidence="3" id="KW-1185">Reference proteome</keyword>
<feature type="region of interest" description="Disordered" evidence="1">
    <location>
        <begin position="78"/>
        <end position="108"/>
    </location>
</feature>
<dbReference type="InterPro" id="IPR036388">
    <property type="entry name" value="WH-like_DNA-bd_sf"/>
</dbReference>
<proteinExistence type="predicted"/>
<sequence>MLRLLSAIASYLHLQGHAPDDKSKQERTYALTKDSLCFVSNENGVSLAPILKLSSSTECLKRGVKHVAGNMFESIPHAQSIMMKKQGTHSPRHDDDGPFSWGQGANSS</sequence>